<dbReference type="CDD" id="cd22647">
    <property type="entry name" value="CTF3_NTD_HEAT"/>
    <property type="match status" value="1"/>
</dbReference>
<evidence type="ECO:0000313" key="8">
    <source>
        <dbReference type="EMBL" id="KAK7089962.1"/>
    </source>
</evidence>
<evidence type="ECO:0000313" key="9">
    <source>
        <dbReference type="Proteomes" id="UP001374579"/>
    </source>
</evidence>
<dbReference type="GO" id="GO:0005634">
    <property type="term" value="C:nucleus"/>
    <property type="evidence" value="ECO:0007669"/>
    <property type="project" value="UniProtKB-SubCell"/>
</dbReference>
<keyword evidence="4" id="KW-0158">Chromosome</keyword>
<evidence type="ECO:0000256" key="7">
    <source>
        <dbReference type="SAM" id="MobiDB-lite"/>
    </source>
</evidence>
<evidence type="ECO:0000256" key="5">
    <source>
        <dbReference type="ARBA" id="ARBA00023242"/>
    </source>
</evidence>
<protein>
    <recommendedName>
        <fullName evidence="10">Centromere protein I</fullName>
    </recommendedName>
</protein>
<dbReference type="EMBL" id="JBAMIC010000024">
    <property type="protein sequence ID" value="KAK7089962.1"/>
    <property type="molecule type" value="Genomic_DNA"/>
</dbReference>
<accession>A0AAN9AN35</accession>
<keyword evidence="6" id="KW-0137">Centromere</keyword>
<organism evidence="8 9">
    <name type="scientific">Littorina saxatilis</name>
    <dbReference type="NCBI Taxonomy" id="31220"/>
    <lineage>
        <taxon>Eukaryota</taxon>
        <taxon>Metazoa</taxon>
        <taxon>Spiralia</taxon>
        <taxon>Lophotrochozoa</taxon>
        <taxon>Mollusca</taxon>
        <taxon>Gastropoda</taxon>
        <taxon>Caenogastropoda</taxon>
        <taxon>Littorinimorpha</taxon>
        <taxon>Littorinoidea</taxon>
        <taxon>Littorinidae</taxon>
        <taxon>Littorina</taxon>
    </lineage>
</organism>
<dbReference type="Proteomes" id="UP001374579">
    <property type="component" value="Unassembled WGS sequence"/>
</dbReference>
<comment type="similarity">
    <text evidence="3">Belongs to the CENP-I/CTF3 family.</text>
</comment>
<dbReference type="PANTHER" id="PTHR48208:SF2">
    <property type="entry name" value="CENTROMERE PROTEIN I"/>
    <property type="match status" value="1"/>
</dbReference>
<sequence>MSTKKSDRRKRTLEEAVRYFSKCKSKVVVRGNVELQMSLETVKSAAEESGLDPQHITALLDAASSGYFAQSVSRQLIRCLIPTSQVPQEAVVKAISWMSTNKPPVAIQALLLRWILVVYDYIDGYDKLHCLYGILFLFLDSQVMMPHVCHLLFLLTRKEDVKMFRVRKLLSLIKGRVGAQACLTGLLTIYKLYYPNLVSFALPASNRMFFGSYDRKWKSQVREIVEKAASDAQGRASLSDSHNKDPKELSVSRSTQLTSRPPPRKKQRLEVPVAHSSSASTDRQETTDKFSLSVESTKVPFVRIDNFVNLLQHVEKIEFPSQIAACLRDPILQHLMAYSGDRVVTTRFTFWLQHALTEEFLNHSPTNMEENEKLLKMIVDLTDFLQEGVPVIDNFLASFLHTWNGMDYGPFIFRLISRCQMYPISDLNDLILEPLRQLYFSSSVYFKCQCLITLTELLRNYAAYECVRHKDWTAAISLDDPSSTTLKSAPSLGILFPERVNETVQPSAVLQHLTSFINKLAVVGLQAEGENDLLLHVVVNYISVLSSLTEHPGVEHIILPCPHLVRFVLFSNSAPCISRMAAAFCRYKDAFAHIPGRQRESVTAFNEMLVDVCDTLWRNKTFSNPKQGSLKALSVTVVPVLANLGVWQPSSRFSIFQGLAFLDQAWNFFRKTQPPGKKVHPNQLKTVKDAYLKFLQQQHLVGISHFIGTFITRKSSTHRSLAAE</sequence>
<evidence type="ECO:0000256" key="6">
    <source>
        <dbReference type="ARBA" id="ARBA00023328"/>
    </source>
</evidence>
<evidence type="ECO:0000256" key="3">
    <source>
        <dbReference type="ARBA" id="ARBA00005470"/>
    </source>
</evidence>
<reference evidence="8 9" key="1">
    <citation type="submission" date="2024-02" db="EMBL/GenBank/DDBJ databases">
        <title>Chromosome-scale genome assembly of the rough periwinkle Littorina saxatilis.</title>
        <authorList>
            <person name="De Jode A."/>
            <person name="Faria R."/>
            <person name="Formenti G."/>
            <person name="Sims Y."/>
            <person name="Smith T.P."/>
            <person name="Tracey A."/>
            <person name="Wood J.M.D."/>
            <person name="Zagrodzka Z.B."/>
            <person name="Johannesson K."/>
            <person name="Butlin R.K."/>
            <person name="Leder E.H."/>
        </authorList>
    </citation>
    <scope>NUCLEOTIDE SEQUENCE [LARGE SCALE GENOMIC DNA]</scope>
    <source>
        <strain evidence="8">Snail1</strain>
        <tissue evidence="8">Muscle</tissue>
    </source>
</reference>
<name>A0AAN9AN35_9CAEN</name>
<feature type="compositionally biased region" description="Basic and acidic residues" evidence="7">
    <location>
        <begin position="241"/>
        <end position="250"/>
    </location>
</feature>
<dbReference type="PANTHER" id="PTHR48208">
    <property type="entry name" value="CENTROMERE PROTEIN I"/>
    <property type="match status" value="1"/>
</dbReference>
<gene>
    <name evidence="8" type="ORF">V1264_009835</name>
</gene>
<dbReference type="Pfam" id="PF07778">
    <property type="entry name" value="CENP-I"/>
    <property type="match status" value="1"/>
</dbReference>
<dbReference type="InterPro" id="IPR012485">
    <property type="entry name" value="CENP-I"/>
</dbReference>
<dbReference type="GO" id="GO:0000070">
    <property type="term" value="P:mitotic sister chromatid segregation"/>
    <property type="evidence" value="ECO:0007669"/>
    <property type="project" value="TreeGrafter"/>
</dbReference>
<dbReference type="GO" id="GO:0034080">
    <property type="term" value="P:CENP-A containing chromatin assembly"/>
    <property type="evidence" value="ECO:0007669"/>
    <property type="project" value="TreeGrafter"/>
</dbReference>
<evidence type="ECO:0000256" key="2">
    <source>
        <dbReference type="ARBA" id="ARBA00004584"/>
    </source>
</evidence>
<keyword evidence="9" id="KW-1185">Reference proteome</keyword>
<feature type="region of interest" description="Disordered" evidence="7">
    <location>
        <begin position="232"/>
        <end position="289"/>
    </location>
</feature>
<keyword evidence="5" id="KW-0539">Nucleus</keyword>
<evidence type="ECO:0008006" key="10">
    <source>
        <dbReference type="Google" id="ProtNLM"/>
    </source>
</evidence>
<comment type="subcellular location">
    <subcellularLocation>
        <location evidence="2">Chromosome</location>
        <location evidence="2">Centromere</location>
    </subcellularLocation>
    <subcellularLocation>
        <location evidence="1">Nucleus</location>
    </subcellularLocation>
</comment>
<evidence type="ECO:0000256" key="4">
    <source>
        <dbReference type="ARBA" id="ARBA00022454"/>
    </source>
</evidence>
<dbReference type="AlphaFoldDB" id="A0AAN9AN35"/>
<comment type="caution">
    <text evidence="8">The sequence shown here is derived from an EMBL/GenBank/DDBJ whole genome shotgun (WGS) entry which is preliminary data.</text>
</comment>
<proteinExistence type="inferred from homology"/>
<evidence type="ECO:0000256" key="1">
    <source>
        <dbReference type="ARBA" id="ARBA00004123"/>
    </source>
</evidence>
<dbReference type="GO" id="GO:0000939">
    <property type="term" value="C:inner kinetochore"/>
    <property type="evidence" value="ECO:0007669"/>
    <property type="project" value="TreeGrafter"/>
</dbReference>